<dbReference type="Proteomes" id="UP000002195">
    <property type="component" value="Unassembled WGS sequence"/>
</dbReference>
<dbReference type="HOGENOM" id="CLU_2113559_0_0_1"/>
<sequence>MVLMKIIKSIDRENSYISIPPYSMSLWNQCLKLLSTNSTITNLSITHNCRSTKECEWDENEDYENEYTNTNIDLITKSIVSMLDQNTTLESINIFAFWDFNEISYLTKNTKCKIS</sequence>
<name>Q54EE9_DICDI</name>
<dbReference type="PaxDb" id="44689-DDB0183973"/>
<proteinExistence type="predicted"/>
<protein>
    <submittedName>
        <fullName evidence="1">Uncharacterized protein</fullName>
    </submittedName>
</protein>
<dbReference type="InParanoid" id="Q54EE9"/>
<gene>
    <name evidence="1" type="ORF">DDB_G0291552</name>
</gene>
<organism evidence="1 2">
    <name type="scientific">Dictyostelium discoideum</name>
    <name type="common">Social amoeba</name>
    <dbReference type="NCBI Taxonomy" id="44689"/>
    <lineage>
        <taxon>Eukaryota</taxon>
        <taxon>Amoebozoa</taxon>
        <taxon>Evosea</taxon>
        <taxon>Eumycetozoa</taxon>
        <taxon>Dictyostelia</taxon>
        <taxon>Dictyosteliales</taxon>
        <taxon>Dictyosteliaceae</taxon>
        <taxon>Dictyostelium</taxon>
    </lineage>
</organism>
<dbReference type="AlphaFoldDB" id="Q54EE9"/>
<evidence type="ECO:0000313" key="1">
    <source>
        <dbReference type="EMBL" id="EAL61760.1"/>
    </source>
</evidence>
<dbReference type="KEGG" id="ddi:DDB_G0291552"/>
<dbReference type="RefSeq" id="XP_635291.1">
    <property type="nucleotide sequence ID" value="XM_630199.1"/>
</dbReference>
<evidence type="ECO:0000313" key="2">
    <source>
        <dbReference type="Proteomes" id="UP000002195"/>
    </source>
</evidence>
<comment type="caution">
    <text evidence="1">The sequence shown here is derived from an EMBL/GenBank/DDBJ whole genome shotgun (WGS) entry which is preliminary data.</text>
</comment>
<dbReference type="EMBL" id="AAFI02000177">
    <property type="protein sequence ID" value="EAL61760.1"/>
    <property type="molecule type" value="Genomic_DNA"/>
</dbReference>
<accession>Q54EE9</accession>
<dbReference type="GeneID" id="8628235"/>
<reference evidence="1 2" key="1">
    <citation type="journal article" date="2005" name="Nature">
        <title>The genome of the social amoeba Dictyostelium discoideum.</title>
        <authorList>
            <consortium name="The Dictyostelium discoideum Sequencing Consortium"/>
            <person name="Eichinger L."/>
            <person name="Pachebat J.A."/>
            <person name="Glockner G."/>
            <person name="Rajandream M.A."/>
            <person name="Sucgang R."/>
            <person name="Berriman M."/>
            <person name="Song J."/>
            <person name="Olsen R."/>
            <person name="Szafranski K."/>
            <person name="Xu Q."/>
            <person name="Tunggal B."/>
            <person name="Kummerfeld S."/>
            <person name="Madera M."/>
            <person name="Konfortov B.A."/>
            <person name="Rivero F."/>
            <person name="Bankier A.T."/>
            <person name="Lehmann R."/>
            <person name="Hamlin N."/>
            <person name="Davies R."/>
            <person name="Gaudet P."/>
            <person name="Fey P."/>
            <person name="Pilcher K."/>
            <person name="Chen G."/>
            <person name="Saunders D."/>
            <person name="Sodergren E."/>
            <person name="Davis P."/>
            <person name="Kerhornou A."/>
            <person name="Nie X."/>
            <person name="Hall N."/>
            <person name="Anjard C."/>
            <person name="Hemphill L."/>
            <person name="Bason N."/>
            <person name="Farbrother P."/>
            <person name="Desany B."/>
            <person name="Just E."/>
            <person name="Morio T."/>
            <person name="Rost R."/>
            <person name="Churcher C."/>
            <person name="Cooper J."/>
            <person name="Haydock S."/>
            <person name="van Driessche N."/>
            <person name="Cronin A."/>
            <person name="Goodhead I."/>
            <person name="Muzny D."/>
            <person name="Mourier T."/>
            <person name="Pain A."/>
            <person name="Lu M."/>
            <person name="Harper D."/>
            <person name="Lindsay R."/>
            <person name="Hauser H."/>
            <person name="James K."/>
            <person name="Quiles M."/>
            <person name="Madan Babu M."/>
            <person name="Saito T."/>
            <person name="Buchrieser C."/>
            <person name="Wardroper A."/>
            <person name="Felder M."/>
            <person name="Thangavelu M."/>
            <person name="Johnson D."/>
            <person name="Knights A."/>
            <person name="Loulseged H."/>
            <person name="Mungall K."/>
            <person name="Oliver K."/>
            <person name="Price C."/>
            <person name="Quail M.A."/>
            <person name="Urushihara H."/>
            <person name="Hernandez J."/>
            <person name="Rabbinowitsch E."/>
            <person name="Steffen D."/>
            <person name="Sanders M."/>
            <person name="Ma J."/>
            <person name="Kohara Y."/>
            <person name="Sharp S."/>
            <person name="Simmonds M."/>
            <person name="Spiegler S."/>
            <person name="Tivey A."/>
            <person name="Sugano S."/>
            <person name="White B."/>
            <person name="Walker D."/>
            <person name="Woodward J."/>
            <person name="Winckler T."/>
            <person name="Tanaka Y."/>
            <person name="Shaulsky G."/>
            <person name="Schleicher M."/>
            <person name="Weinstock G."/>
            <person name="Rosenthal A."/>
            <person name="Cox E.C."/>
            <person name="Chisholm R.L."/>
            <person name="Gibbs R."/>
            <person name="Loomis W.F."/>
            <person name="Platzer M."/>
            <person name="Kay R.R."/>
            <person name="Williams J."/>
            <person name="Dear P.H."/>
            <person name="Noegel A.A."/>
            <person name="Barrell B."/>
            <person name="Kuspa A."/>
        </authorList>
    </citation>
    <scope>NUCLEOTIDE SEQUENCE [LARGE SCALE GENOMIC DNA]</scope>
    <source>
        <strain evidence="1 2">AX4</strain>
    </source>
</reference>
<dbReference type="VEuPathDB" id="AmoebaDB:DDB_G0291552"/>
<keyword evidence="2" id="KW-1185">Reference proteome</keyword>